<evidence type="ECO:0000313" key="2">
    <source>
        <dbReference type="Proteomes" id="UP000028980"/>
    </source>
</evidence>
<organism evidence="1 2">
    <name type="scientific">Nonlabens ulvanivorans</name>
    <name type="common">Persicivirga ulvanivorans</name>
    <dbReference type="NCBI Taxonomy" id="906888"/>
    <lineage>
        <taxon>Bacteria</taxon>
        <taxon>Pseudomonadati</taxon>
        <taxon>Bacteroidota</taxon>
        <taxon>Flavobacteriia</taxon>
        <taxon>Flavobacteriales</taxon>
        <taxon>Flavobacteriaceae</taxon>
        <taxon>Nonlabens</taxon>
    </lineage>
</organism>
<keyword evidence="1" id="KW-0449">Lipoprotein</keyword>
<dbReference type="EMBL" id="BBLG01000002">
    <property type="protein sequence ID" value="GAK75779.1"/>
    <property type="molecule type" value="Genomic_DNA"/>
</dbReference>
<reference evidence="1 2" key="1">
    <citation type="journal article" date="2014" name="Genome Announc.">
        <title>Draft Genome Sequences of Marine Flavobacterium Nonlabens Strains NR17, NR24, NR27, NR32, NR33, and Ara13.</title>
        <authorList>
            <person name="Nakanishi M."/>
            <person name="Meirelles P."/>
            <person name="Suzuki R."/>
            <person name="Takatani N."/>
            <person name="Mino S."/>
            <person name="Suda W."/>
            <person name="Oshima K."/>
            <person name="Hattori M."/>
            <person name="Ohkuma M."/>
            <person name="Hosokawa M."/>
            <person name="Miyashita K."/>
            <person name="Thompson F.L."/>
            <person name="Niwa A."/>
            <person name="Sawabe T."/>
            <person name="Sawabe T."/>
        </authorList>
    </citation>
    <scope>NUCLEOTIDE SEQUENCE [LARGE SCALE GENOMIC DNA]</scope>
    <source>
        <strain evidence="2">JCM19296</strain>
    </source>
</reference>
<gene>
    <name evidence="1" type="ORF">JCM19296_1371</name>
</gene>
<sequence length="44" mass="4991">MYKNCTFANHLKLSMKNYIVLLLLAIMAVSCGPYQTALNLPTMR</sequence>
<evidence type="ECO:0000313" key="1">
    <source>
        <dbReference type="EMBL" id="GAK75779.1"/>
    </source>
</evidence>
<proteinExistence type="predicted"/>
<dbReference type="Proteomes" id="UP000028980">
    <property type="component" value="Unassembled WGS sequence"/>
</dbReference>
<comment type="caution">
    <text evidence="1">The sequence shown here is derived from an EMBL/GenBank/DDBJ whole genome shotgun (WGS) entry which is preliminary data.</text>
</comment>
<dbReference type="AlphaFoldDB" id="A0A081DA33"/>
<accession>A0A081DA33</accession>
<name>A0A081DA33_NONUL</name>
<protein>
    <submittedName>
        <fullName evidence="1">Lipoprotein protein</fullName>
    </submittedName>
</protein>
<dbReference type="PROSITE" id="PS51257">
    <property type="entry name" value="PROKAR_LIPOPROTEIN"/>
    <property type="match status" value="1"/>
</dbReference>